<dbReference type="Proteomes" id="UP000249066">
    <property type="component" value="Unassembled WGS sequence"/>
</dbReference>
<evidence type="ECO:0000313" key="3">
    <source>
        <dbReference type="Proteomes" id="UP000249066"/>
    </source>
</evidence>
<feature type="region of interest" description="Disordered" evidence="1">
    <location>
        <begin position="363"/>
        <end position="391"/>
    </location>
</feature>
<name>A0A2W5AED9_9SPHN</name>
<comment type="caution">
    <text evidence="2">The sequence shown here is derived from an EMBL/GenBank/DDBJ whole genome shotgun (WGS) entry which is preliminary data.</text>
</comment>
<dbReference type="AlphaFoldDB" id="A0A2W5AED9"/>
<dbReference type="EMBL" id="QFNN01000008">
    <property type="protein sequence ID" value="PZO91517.1"/>
    <property type="molecule type" value="Genomic_DNA"/>
</dbReference>
<dbReference type="PANTHER" id="PTHR24637">
    <property type="entry name" value="COLLAGEN"/>
    <property type="match status" value="1"/>
</dbReference>
<sequence length="504" mass="51422">MKISRLLDDRPAGPLTGVEGLPVIQDGATRGVRMAQVTAAARAPIAAELDAGASAYGSWLQQPGNAGKSVVEFLATLKGLKGDKGDQGDVGSTGAPGLGSSLYTWIAYANDASGLSGFTTGAWTNQTFIGIATNKSTGTPSSSAADYAWSRIQGDAGVAGAPGADGTPRFTWVAFANDPTGSTGFTTGAWTNQTYIGLAFNKTTSVESANPADYEWSRFQGPAGPQGSTGATGGPGPQGNALYTWTAYCDDGYANFTTGAWTSQSYIGISNNNLSATESTNPADYVWSRIRGYDGVPGTPGANGQTTYTWFAYANDASGSTGFTTGAWTGQTYLGIAANKSTATESTNPADYFWSLMKGADGAPGSKGDKGDKGDPGTSPSPAYPAMSFGGTPTITAQYQNQISLDNGQTLTVAGVLGTPTPSGNGQIQMQIQIAPSGSGSWNAIANGSQSAPFAAGEPANLDFSGTYTNSSGVKQVYDLRVVVTKTGAGAITVTNANSFIRPQ</sequence>
<accession>A0A2W5AED9</accession>
<evidence type="ECO:0000256" key="1">
    <source>
        <dbReference type="SAM" id="MobiDB-lite"/>
    </source>
</evidence>
<reference evidence="2 3" key="1">
    <citation type="submission" date="2017-08" db="EMBL/GenBank/DDBJ databases">
        <title>Infants hospitalized years apart are colonized by the same room-sourced microbial strains.</title>
        <authorList>
            <person name="Brooks B."/>
            <person name="Olm M.R."/>
            <person name="Firek B.A."/>
            <person name="Baker R."/>
            <person name="Thomas B.C."/>
            <person name="Morowitz M.J."/>
            <person name="Banfield J.F."/>
        </authorList>
    </citation>
    <scope>NUCLEOTIDE SEQUENCE [LARGE SCALE GENOMIC DNA]</scope>
    <source>
        <strain evidence="2">S2_018_000_R2_101</strain>
    </source>
</reference>
<feature type="region of interest" description="Disordered" evidence="1">
    <location>
        <begin position="216"/>
        <end position="236"/>
    </location>
</feature>
<organism evidence="2 3">
    <name type="scientific">Sphingomonas sanxanigenens</name>
    <dbReference type="NCBI Taxonomy" id="397260"/>
    <lineage>
        <taxon>Bacteria</taxon>
        <taxon>Pseudomonadati</taxon>
        <taxon>Pseudomonadota</taxon>
        <taxon>Alphaproteobacteria</taxon>
        <taxon>Sphingomonadales</taxon>
        <taxon>Sphingomonadaceae</taxon>
        <taxon>Sphingomonas</taxon>
    </lineage>
</organism>
<evidence type="ECO:0008006" key="4">
    <source>
        <dbReference type="Google" id="ProtNLM"/>
    </source>
</evidence>
<proteinExistence type="predicted"/>
<gene>
    <name evidence="2" type="ORF">DI623_03070</name>
</gene>
<protein>
    <recommendedName>
        <fullName evidence="4">Collagen-like protein</fullName>
    </recommendedName>
</protein>
<dbReference type="PANTHER" id="PTHR24637:SF421">
    <property type="entry name" value="CUTICLE COLLAGEN DPY-2"/>
    <property type="match status" value="1"/>
</dbReference>
<evidence type="ECO:0000313" key="2">
    <source>
        <dbReference type="EMBL" id="PZO91517.1"/>
    </source>
</evidence>